<dbReference type="EMBL" id="VLKQ01000007">
    <property type="protein sequence ID" value="TWI12119.1"/>
    <property type="molecule type" value="Genomic_DNA"/>
</dbReference>
<feature type="domain" description="Bacterial sugar transferase" evidence="8">
    <location>
        <begin position="282"/>
        <end position="463"/>
    </location>
</feature>
<dbReference type="GO" id="GO:0016020">
    <property type="term" value="C:membrane"/>
    <property type="evidence" value="ECO:0007669"/>
    <property type="project" value="UniProtKB-SubCell"/>
</dbReference>
<comment type="subcellular location">
    <subcellularLocation>
        <location evidence="1">Membrane</location>
        <topology evidence="1">Multi-pass membrane protein</topology>
    </subcellularLocation>
</comment>
<evidence type="ECO:0000256" key="2">
    <source>
        <dbReference type="ARBA" id="ARBA00006464"/>
    </source>
</evidence>
<keyword evidence="6 7" id="KW-0472">Membrane</keyword>
<dbReference type="InterPro" id="IPR003362">
    <property type="entry name" value="Bact_transf"/>
</dbReference>
<dbReference type="STRING" id="1341154.FCR2A7T_10920"/>
<dbReference type="PANTHER" id="PTHR30576">
    <property type="entry name" value="COLANIC BIOSYNTHESIS UDP-GLUCOSE LIPID CARRIER TRANSFERASE"/>
    <property type="match status" value="1"/>
</dbReference>
<feature type="transmembrane region" description="Helical" evidence="7">
    <location>
        <begin position="117"/>
        <end position="137"/>
    </location>
</feature>
<dbReference type="Pfam" id="PF02397">
    <property type="entry name" value="Bac_transf"/>
    <property type="match status" value="1"/>
</dbReference>
<keyword evidence="5 7" id="KW-1133">Transmembrane helix</keyword>
<proteinExistence type="inferred from homology"/>
<comment type="similarity">
    <text evidence="2">Belongs to the bacterial sugar transferase family.</text>
</comment>
<organism evidence="9 10">
    <name type="scientific">Flavobacterium cauense R2A-7</name>
    <dbReference type="NCBI Taxonomy" id="1341154"/>
    <lineage>
        <taxon>Bacteria</taxon>
        <taxon>Pseudomonadati</taxon>
        <taxon>Bacteroidota</taxon>
        <taxon>Flavobacteriia</taxon>
        <taxon>Flavobacteriales</taxon>
        <taxon>Flavobacteriaceae</taxon>
        <taxon>Flavobacterium</taxon>
    </lineage>
</organism>
<evidence type="ECO:0000256" key="4">
    <source>
        <dbReference type="ARBA" id="ARBA00022692"/>
    </source>
</evidence>
<comment type="caution">
    <text evidence="9">The sequence shown here is derived from an EMBL/GenBank/DDBJ whole genome shotgun (WGS) entry which is preliminary data.</text>
</comment>
<evidence type="ECO:0000256" key="5">
    <source>
        <dbReference type="ARBA" id="ARBA00022989"/>
    </source>
</evidence>
<evidence type="ECO:0000256" key="7">
    <source>
        <dbReference type="SAM" id="Phobius"/>
    </source>
</evidence>
<dbReference type="PANTHER" id="PTHR30576:SF0">
    <property type="entry name" value="UNDECAPRENYL-PHOSPHATE N-ACETYLGALACTOSAMINYL 1-PHOSPHATE TRANSFERASE-RELATED"/>
    <property type="match status" value="1"/>
</dbReference>
<evidence type="ECO:0000256" key="3">
    <source>
        <dbReference type="ARBA" id="ARBA00022679"/>
    </source>
</evidence>
<dbReference type="Proteomes" id="UP000319848">
    <property type="component" value="Unassembled WGS sequence"/>
</dbReference>
<keyword evidence="10" id="KW-1185">Reference proteome</keyword>
<evidence type="ECO:0000313" key="10">
    <source>
        <dbReference type="Proteomes" id="UP000319848"/>
    </source>
</evidence>
<feature type="transmembrane region" description="Helical" evidence="7">
    <location>
        <begin position="23"/>
        <end position="41"/>
    </location>
</feature>
<keyword evidence="4 7" id="KW-0812">Transmembrane</keyword>
<dbReference type="GO" id="GO:0016780">
    <property type="term" value="F:phosphotransferase activity, for other substituted phosphate groups"/>
    <property type="evidence" value="ECO:0007669"/>
    <property type="project" value="TreeGrafter"/>
</dbReference>
<name>A0A562LWU2_9FLAO</name>
<accession>A0A562LWU2</accession>
<evidence type="ECO:0000313" key="9">
    <source>
        <dbReference type="EMBL" id="TWI12119.1"/>
    </source>
</evidence>
<evidence type="ECO:0000259" key="8">
    <source>
        <dbReference type="Pfam" id="PF02397"/>
    </source>
</evidence>
<feature type="transmembrane region" description="Helical" evidence="7">
    <location>
        <begin position="87"/>
        <end position="105"/>
    </location>
</feature>
<evidence type="ECO:0000256" key="1">
    <source>
        <dbReference type="ARBA" id="ARBA00004141"/>
    </source>
</evidence>
<dbReference type="NCBIfam" id="TIGR03025">
    <property type="entry name" value="EPS_sugtrans"/>
    <property type="match status" value="1"/>
</dbReference>
<feature type="transmembrane region" description="Helical" evidence="7">
    <location>
        <begin position="276"/>
        <end position="304"/>
    </location>
</feature>
<protein>
    <submittedName>
        <fullName evidence="9">Exopolysaccharide biosynthesis polyprenyl glycosylphosphotransferase</fullName>
    </submittedName>
</protein>
<sequence>MHHIDLRMTNRKKIHFEISERKILLRLFDVMLVLLALYFLSSCFQFDYFRFSIHNYYWAFVLAFYLLLFGTVFEMYNLQVAGNQFQIIKSIILTATTTVSVYLLTPVLTPSLPKNRLQILFFYATILGVLFLWRMVYQKFLASDRFYKNVLFLADDKTVDSLVDELEKADPNYKVIGYFSTKESLKKKVKLQKITLETFEDFIKKHSISEIVIANKSTDEFPVEVYDKLLFFLEKGVVIREYSQVYEMSTYRLPVQFSEKDFYKYFPFSRSNQNKLYLYAIRLFDIIVSLIGLLIGALLLPFLFIANLLGNRGPLLYTQERVGKNGIPFKIYKFRSMVTNAEANGAVFAAANDSRVTPFGKFLRKTRIDEFPQFINILKGDMAVIGPRPERPIFVNQIAEIMPFYQTRHVIKPGLTGWAQVKHSYGETIDDSLIKLQYDLYYIKNRSLFLDVNIVVKTLSTVLFFRGQ</sequence>
<reference evidence="9 10" key="1">
    <citation type="journal article" date="2015" name="Stand. Genomic Sci.">
        <title>Genomic Encyclopedia of Bacterial and Archaeal Type Strains, Phase III: the genomes of soil and plant-associated and newly described type strains.</title>
        <authorList>
            <person name="Whitman W.B."/>
            <person name="Woyke T."/>
            <person name="Klenk H.P."/>
            <person name="Zhou Y."/>
            <person name="Lilburn T.G."/>
            <person name="Beck B.J."/>
            <person name="De Vos P."/>
            <person name="Vandamme P."/>
            <person name="Eisen J.A."/>
            <person name="Garrity G."/>
            <person name="Hugenholtz P."/>
            <person name="Kyrpides N.C."/>
        </authorList>
    </citation>
    <scope>NUCLEOTIDE SEQUENCE [LARGE SCALE GENOMIC DNA]</scope>
    <source>
        <strain evidence="9 10">CGMCC 1.7270</strain>
    </source>
</reference>
<evidence type="ECO:0000256" key="6">
    <source>
        <dbReference type="ARBA" id="ARBA00023136"/>
    </source>
</evidence>
<dbReference type="AlphaFoldDB" id="A0A562LWU2"/>
<gene>
    <name evidence="9" type="ORF">IP98_01693</name>
</gene>
<dbReference type="InterPro" id="IPR017475">
    <property type="entry name" value="EPS_sugar_tfrase"/>
</dbReference>
<keyword evidence="3 9" id="KW-0808">Transferase</keyword>
<feature type="transmembrane region" description="Helical" evidence="7">
    <location>
        <begin position="56"/>
        <end position="75"/>
    </location>
</feature>